<feature type="transmembrane region" description="Helical" evidence="1">
    <location>
        <begin position="185"/>
        <end position="210"/>
    </location>
</feature>
<keyword evidence="1" id="KW-0472">Membrane</keyword>
<accession>A0A552WVD8</accession>
<keyword evidence="1" id="KW-1133">Transmembrane helix</keyword>
<dbReference type="InterPro" id="IPR009781">
    <property type="entry name" value="DUF1345"/>
</dbReference>
<dbReference type="RefSeq" id="WP_143417308.1">
    <property type="nucleotide sequence ID" value="NZ_VJXR01000007.1"/>
</dbReference>
<sequence length="214" mass="21570">MPRTTRESGPSAVVRLAAAAVLGSGAGLAAGGAAGWRTGLLVGWIVGAAVYAGWMWLTLGRMDGAATAAHAAREVPGRAVAHLLVLGSAVASLGAVALLLAHGPGPRSAAEQAALSVLSVGLAWAVVHTAFTARYADLYYGSGDRPIDFGDTVQPRYVDFAYLAFTVGMTFQVSDTQLRSGAMRAAVLGHALISYVLGVVAIAATVNLVAGLGG</sequence>
<feature type="transmembrane region" description="Helical" evidence="1">
    <location>
        <begin position="113"/>
        <end position="136"/>
    </location>
</feature>
<evidence type="ECO:0000313" key="3">
    <source>
        <dbReference type="Proteomes" id="UP000318693"/>
    </source>
</evidence>
<evidence type="ECO:0000256" key="1">
    <source>
        <dbReference type="SAM" id="Phobius"/>
    </source>
</evidence>
<reference evidence="2 3" key="1">
    <citation type="submission" date="2019-07" db="EMBL/GenBank/DDBJ databases">
        <title>Georgenia wutianyii sp. nov. and Georgenia *** sp. nov. isolated from plateau pika (Ochotona curzoniae) in the Qinghai-Tibet plateau of China.</title>
        <authorList>
            <person name="Tian Z."/>
        </authorList>
    </citation>
    <scope>NUCLEOTIDE SEQUENCE [LARGE SCALE GENOMIC DNA]</scope>
    <source>
        <strain evidence="2 3">Z446</strain>
    </source>
</reference>
<evidence type="ECO:0000313" key="2">
    <source>
        <dbReference type="EMBL" id="TRW46727.1"/>
    </source>
</evidence>
<feature type="transmembrane region" description="Helical" evidence="1">
    <location>
        <begin position="12"/>
        <end position="33"/>
    </location>
</feature>
<proteinExistence type="predicted"/>
<dbReference type="AlphaFoldDB" id="A0A552WVD8"/>
<gene>
    <name evidence="2" type="ORF">FJ693_04350</name>
</gene>
<name>A0A552WVD8_9MICO</name>
<dbReference type="Pfam" id="PF07077">
    <property type="entry name" value="DUF1345"/>
    <property type="match status" value="1"/>
</dbReference>
<feature type="transmembrane region" description="Helical" evidence="1">
    <location>
        <begin position="79"/>
        <end position="101"/>
    </location>
</feature>
<protein>
    <submittedName>
        <fullName evidence="2">DUF1345 domain-containing protein</fullName>
    </submittedName>
</protein>
<keyword evidence="1" id="KW-0812">Transmembrane</keyword>
<dbReference type="Proteomes" id="UP000318693">
    <property type="component" value="Unassembled WGS sequence"/>
</dbReference>
<organism evidence="2 3">
    <name type="scientific">Georgenia yuyongxinii</name>
    <dbReference type="NCBI Taxonomy" id="2589797"/>
    <lineage>
        <taxon>Bacteria</taxon>
        <taxon>Bacillati</taxon>
        <taxon>Actinomycetota</taxon>
        <taxon>Actinomycetes</taxon>
        <taxon>Micrococcales</taxon>
        <taxon>Bogoriellaceae</taxon>
        <taxon>Georgenia</taxon>
    </lineage>
</organism>
<dbReference type="EMBL" id="VJXR01000007">
    <property type="protein sequence ID" value="TRW46727.1"/>
    <property type="molecule type" value="Genomic_DNA"/>
</dbReference>
<comment type="caution">
    <text evidence="2">The sequence shown here is derived from an EMBL/GenBank/DDBJ whole genome shotgun (WGS) entry which is preliminary data.</text>
</comment>
<feature type="transmembrane region" description="Helical" evidence="1">
    <location>
        <begin position="40"/>
        <end position="59"/>
    </location>
</feature>
<keyword evidence="3" id="KW-1185">Reference proteome</keyword>